<dbReference type="VEuPathDB" id="ToxoDB:ETH_00019105"/>
<feature type="compositionally biased region" description="Basic residues" evidence="1">
    <location>
        <begin position="84"/>
        <end position="95"/>
    </location>
</feature>
<keyword evidence="3" id="KW-1185">Reference proteome</keyword>
<evidence type="ECO:0000313" key="3">
    <source>
        <dbReference type="Proteomes" id="UP000030747"/>
    </source>
</evidence>
<feature type="compositionally biased region" description="Basic residues" evidence="1">
    <location>
        <begin position="60"/>
        <end position="70"/>
    </location>
</feature>
<dbReference type="RefSeq" id="XP_013231855.1">
    <property type="nucleotide sequence ID" value="XM_013376401.1"/>
</dbReference>
<gene>
    <name evidence="2" type="ORF">ETH_00019105</name>
</gene>
<name>U6L020_EIMTE</name>
<feature type="compositionally biased region" description="Acidic residues" evidence="1">
    <location>
        <begin position="370"/>
        <end position="381"/>
    </location>
</feature>
<dbReference type="OrthoDB" id="10260961at2759"/>
<protein>
    <recommendedName>
        <fullName evidence="4">MI domain-containing protein</fullName>
    </recommendedName>
</protein>
<reference evidence="2" key="2">
    <citation type="submission" date="2013-10" db="EMBL/GenBank/DDBJ databases">
        <authorList>
            <person name="Aslett M."/>
        </authorList>
    </citation>
    <scope>NUCLEOTIDE SEQUENCE [LARGE SCALE GENOMIC DNA]</scope>
    <source>
        <strain evidence="2">Houghton</strain>
    </source>
</reference>
<evidence type="ECO:0000256" key="1">
    <source>
        <dbReference type="SAM" id="MobiDB-lite"/>
    </source>
</evidence>
<evidence type="ECO:0008006" key="4">
    <source>
        <dbReference type="Google" id="ProtNLM"/>
    </source>
</evidence>
<sequence length="969" mass="107113">MRSTMLRGPSVRTESFRKVQNSTRLPSALLRELEDLEGSDAVSDTAETSNREEQLAQHRQLPRKERRKLLRAQQQLQKRDHQGLRKQKRLQRKFKAANPQESESDGNNRASARQDPGVAGEATLSETTQRNSSGASYGACGLPLRSGSTDAAVAAPKKLEQKQRQERENDTLQHELQMLEARLGINNKNGCKKSSKANAKLRRELEADGFDLELQDILDNILDSGRSGAKDLGEIDSDEPGKECTSGESDELRNYGNEFERSGLPVGGEGISALAEAFNGEKLHGGCGPLQEELQLYEKLLGVSRSGSRKNDGIREKKRRKLREELKQDGFDLELQDMLDSILGMRGQMSTAGFAYKGAADGGAPVGLDAESDSVSVEDSDSDKPTVCVSSVSNNSPAMSKLACYQAATGPNSTSRDTGIEQSGIISKSNAAPLRRGLAEGVDAIPTVYLEAVRDGVARAMKRVSEGNVNTVLRQLLRVLRCSAAELQRGYESKEQAEKALHAHNISVREILCDRLAQSCLEGRSSDAPMIAIKTALCCALSKMWDIELCRNFLMDLAGCFLTHFWKALLQQKKSQKAFTAGTSFQRSRHALVGICCLYDFGFVSPRMLVELIFKITGLQEDSKPPLQRNNGTPDFRVELLLLVLRLEGGKLHQDDPSLFSSTWEKLHGIVQQYGDDFRLHFEGQHFSLPEQSMAGAELQDYKENKQDEAMMHIKASQHAMKRWLSSSSVFGPNFLSTEYQIDGSWGELEQGQRPEMVTQSAVAAHLHHHKRTESSDSFPVARPVGFPAIHMQEKAELLRFNTELQQSIFKCLMMANSPDAALQLLQRTGHLSLKKTTIRLHVTDLRIVRFLNFGAVGKQGPVGLSGRLGIFLREICIELLCCPTAASTPLPADDWKEHAVSRFKCLGSMSDICEALATLLQDVVLPDVEARNGEDVNPTRNISSERVLNASVVKLAIRTLLKHRRPGT</sequence>
<dbReference type="OMA" id="MSDICEA"/>
<dbReference type="EMBL" id="HG675479">
    <property type="protein sequence ID" value="CDJ41105.1"/>
    <property type="molecule type" value="Genomic_DNA"/>
</dbReference>
<reference evidence="2" key="1">
    <citation type="submission" date="2013-10" db="EMBL/GenBank/DDBJ databases">
        <title>Genomic analysis of the causative agents of coccidiosis in chickens.</title>
        <authorList>
            <person name="Reid A.J."/>
            <person name="Blake D."/>
            <person name="Billington K."/>
            <person name="Browne H."/>
            <person name="Dunn M."/>
            <person name="Hung S."/>
            <person name="Kawahara F."/>
            <person name="Miranda-Saavedra D."/>
            <person name="Mourier T."/>
            <person name="Nagra H."/>
            <person name="Otto T.D."/>
            <person name="Rawlings N."/>
            <person name="Sanchez A."/>
            <person name="Sanders M."/>
            <person name="Subramaniam C."/>
            <person name="Tay Y."/>
            <person name="Dear P."/>
            <person name="Doerig C."/>
            <person name="Gruber A."/>
            <person name="Parkinson J."/>
            <person name="Shirley M."/>
            <person name="Wan K.L."/>
            <person name="Berriman M."/>
            <person name="Tomley F."/>
            <person name="Pain A."/>
        </authorList>
    </citation>
    <scope>NUCLEOTIDE SEQUENCE [LARGE SCALE GENOMIC DNA]</scope>
    <source>
        <strain evidence="2">Houghton</strain>
    </source>
</reference>
<organism evidence="2 3">
    <name type="scientific">Eimeria tenella</name>
    <name type="common">Coccidian parasite</name>
    <dbReference type="NCBI Taxonomy" id="5802"/>
    <lineage>
        <taxon>Eukaryota</taxon>
        <taxon>Sar</taxon>
        <taxon>Alveolata</taxon>
        <taxon>Apicomplexa</taxon>
        <taxon>Conoidasida</taxon>
        <taxon>Coccidia</taxon>
        <taxon>Eucoccidiorida</taxon>
        <taxon>Eimeriorina</taxon>
        <taxon>Eimeriidae</taxon>
        <taxon>Eimeria</taxon>
    </lineage>
</organism>
<dbReference type="Gene3D" id="1.25.40.180">
    <property type="match status" value="1"/>
</dbReference>
<dbReference type="Proteomes" id="UP000030747">
    <property type="component" value="Unassembled WGS sequence"/>
</dbReference>
<accession>U6L020</accession>
<proteinExistence type="predicted"/>
<dbReference type="AlphaFoldDB" id="U6L020"/>
<feature type="region of interest" description="Disordered" evidence="1">
    <location>
        <begin position="367"/>
        <end position="391"/>
    </location>
</feature>
<feature type="region of interest" description="Disordered" evidence="1">
    <location>
        <begin position="1"/>
        <end position="168"/>
    </location>
</feature>
<feature type="compositionally biased region" description="Polar residues" evidence="1">
    <location>
        <begin position="99"/>
        <end position="111"/>
    </location>
</feature>
<evidence type="ECO:0000313" key="2">
    <source>
        <dbReference type="EMBL" id="CDJ41105.1"/>
    </source>
</evidence>
<feature type="region of interest" description="Disordered" evidence="1">
    <location>
        <begin position="228"/>
        <end position="254"/>
    </location>
</feature>
<feature type="compositionally biased region" description="Basic and acidic residues" evidence="1">
    <location>
        <begin position="157"/>
        <end position="168"/>
    </location>
</feature>
<feature type="compositionally biased region" description="Polar residues" evidence="1">
    <location>
        <begin position="124"/>
        <end position="135"/>
    </location>
</feature>
<dbReference type="VEuPathDB" id="ToxoDB:ETH2_1537300"/>
<dbReference type="GeneID" id="25252950"/>